<dbReference type="PIRSF" id="PIRSF016578">
    <property type="entry name" value="HsaA"/>
    <property type="match status" value="1"/>
</dbReference>
<evidence type="ECO:0000256" key="10">
    <source>
        <dbReference type="ARBA" id="ARBA00034345"/>
    </source>
</evidence>
<dbReference type="EMBL" id="CABWIL020000036">
    <property type="protein sequence ID" value="CAB3972975.1"/>
    <property type="molecule type" value="Genomic_DNA"/>
</dbReference>
<dbReference type="PANTHER" id="PTHR43884:SF12">
    <property type="entry name" value="ISOVALERYL-COA DEHYDROGENASE, MITOCHONDRIAL-RELATED"/>
    <property type="match status" value="1"/>
</dbReference>
<keyword evidence="2" id="KW-0285">Flavoprotein</keyword>
<feature type="domain" description="Acyl-CoA dehydrogenase/oxidase N-terminal" evidence="15">
    <location>
        <begin position="51"/>
        <end position="148"/>
    </location>
</feature>
<dbReference type="GO" id="GO:0004497">
    <property type="term" value="F:monooxygenase activity"/>
    <property type="evidence" value="ECO:0007669"/>
    <property type="project" value="UniProtKB-KW"/>
</dbReference>
<protein>
    <recommendedName>
        <fullName evidence="10">Dibenzothiophene monooxygenase</fullName>
        <ecNumber evidence="9">1.14.14.21</ecNumber>
    </recommendedName>
</protein>
<evidence type="ECO:0000256" key="7">
    <source>
        <dbReference type="ARBA" id="ARBA00034307"/>
    </source>
</evidence>
<dbReference type="Pfam" id="PF02771">
    <property type="entry name" value="Acyl-CoA_dh_N"/>
    <property type="match status" value="1"/>
</dbReference>
<dbReference type="GO" id="GO:0050660">
    <property type="term" value="F:flavin adenine dinucleotide binding"/>
    <property type="evidence" value="ECO:0007669"/>
    <property type="project" value="InterPro"/>
</dbReference>
<comment type="pathway">
    <text evidence="7">Sulfur metabolism; dibenzothiophene degradation.</text>
</comment>
<comment type="subcellular location">
    <subcellularLocation>
        <location evidence="1">Cytoplasm</location>
    </subcellularLocation>
</comment>
<dbReference type="GO" id="GO:0005737">
    <property type="term" value="C:cytoplasm"/>
    <property type="evidence" value="ECO:0007669"/>
    <property type="project" value="UniProtKB-SubCell"/>
</dbReference>
<comment type="catalytic activity">
    <reaction evidence="11">
        <text>dibenzothiophene + FMNH2 + O2 = dibenzothiophene 5-oxide + FMN + H2O + H(+)</text>
        <dbReference type="Rhea" id="RHEA:49076"/>
        <dbReference type="ChEBI" id="CHEBI:15377"/>
        <dbReference type="ChEBI" id="CHEBI:15378"/>
        <dbReference type="ChEBI" id="CHEBI:15379"/>
        <dbReference type="ChEBI" id="CHEBI:23681"/>
        <dbReference type="ChEBI" id="CHEBI:23683"/>
        <dbReference type="ChEBI" id="CHEBI:57618"/>
        <dbReference type="ChEBI" id="CHEBI:58210"/>
    </reaction>
</comment>
<evidence type="ECO:0000256" key="8">
    <source>
        <dbReference type="ARBA" id="ARBA00034317"/>
    </source>
</evidence>
<gene>
    <name evidence="17" type="ORF">BLA3211_07260</name>
</gene>
<dbReference type="Gene3D" id="1.10.540.10">
    <property type="entry name" value="Acyl-CoA dehydrogenase/oxidase, N-terminal domain"/>
    <property type="match status" value="1"/>
</dbReference>
<dbReference type="InterPro" id="IPR006091">
    <property type="entry name" value="Acyl-CoA_Oxase/DH_mid-dom"/>
</dbReference>
<evidence type="ECO:0000256" key="4">
    <source>
        <dbReference type="ARBA" id="ARBA00022741"/>
    </source>
</evidence>
<dbReference type="InterPro" id="IPR013786">
    <property type="entry name" value="AcylCoA_DH/ox_N"/>
</dbReference>
<evidence type="ECO:0000313" key="18">
    <source>
        <dbReference type="Proteomes" id="UP000494301"/>
    </source>
</evidence>
<dbReference type="InterPro" id="IPR013107">
    <property type="entry name" value="Acyl-CoA_DH_C"/>
</dbReference>
<evidence type="ECO:0000256" key="3">
    <source>
        <dbReference type="ARBA" id="ARBA00022643"/>
    </source>
</evidence>
<evidence type="ECO:0000256" key="6">
    <source>
        <dbReference type="ARBA" id="ARBA00023033"/>
    </source>
</evidence>
<dbReference type="SUPFAM" id="SSF47203">
    <property type="entry name" value="Acyl-CoA dehydrogenase C-terminal domain-like"/>
    <property type="match status" value="1"/>
</dbReference>
<dbReference type="InterPro" id="IPR036250">
    <property type="entry name" value="AcylCo_DH-like_C"/>
</dbReference>
<evidence type="ECO:0000256" key="5">
    <source>
        <dbReference type="ARBA" id="ARBA00023002"/>
    </source>
</evidence>
<evidence type="ECO:0000259" key="16">
    <source>
        <dbReference type="Pfam" id="PF08028"/>
    </source>
</evidence>
<evidence type="ECO:0000256" key="1">
    <source>
        <dbReference type="ARBA" id="ARBA00004496"/>
    </source>
</evidence>
<dbReference type="GO" id="GO:0006552">
    <property type="term" value="P:L-leucine catabolic process"/>
    <property type="evidence" value="ECO:0007669"/>
    <property type="project" value="TreeGrafter"/>
</dbReference>
<dbReference type="EC" id="1.14.14.21" evidence="9"/>
<proteinExistence type="inferred from homology"/>
<evidence type="ECO:0000256" key="9">
    <source>
        <dbReference type="ARBA" id="ARBA00034328"/>
    </source>
</evidence>
<dbReference type="InterPro" id="IPR037069">
    <property type="entry name" value="AcylCoA_DH/ox_N_sf"/>
</dbReference>
<reference evidence="17 18" key="1">
    <citation type="submission" date="2020-04" db="EMBL/GenBank/DDBJ databases">
        <authorList>
            <person name="Depoorter E."/>
        </authorList>
    </citation>
    <scope>NUCLEOTIDE SEQUENCE [LARGE SCALE GENOMIC DNA]</scope>
    <source>
        <strain evidence="17 18">BCC0217</strain>
    </source>
</reference>
<sequence length="427" mass="46726">MIHDTAGRFMSFAGIDMSTEIIEENVQSQAGTTHAPVPVIGSDAEALDVAHQVAAQLAEHAALRDRERKLPFDEIELFSSSGLWGITVPREYGGAEVSNVTLAEVIAIVSQADPSLGQIPQNHYCLIEDIRLEGSDAQKRFFFDLVLKGTRYGNAFSEAGGKNVLDIQTRVRRDGDAFVLNGRKFYSTGTLFAHWIPVLALDESDQAVLAFVRQGAPGLTVVDDWSGFGQRTTASGTVIVENVRVSPFEIFHTQRSYDRPTFAGPFAQITTAAIDLGIARAALQDTIAFVQQHARPWIDSGVERASEDPLTVAQIGDIAYRVHAAEALLARSGRFVDAAKREPSEESVAQAAIAVGEAKIATTEVSLLAASKLFELGGSKSTLAKYNFDRHWRNARVHTLHDPVRWKYHAIGNYYLNGVKPARHSWN</sequence>
<evidence type="ECO:0000256" key="12">
    <source>
        <dbReference type="ARBA" id="ARBA00048445"/>
    </source>
</evidence>
<dbReference type="Gene3D" id="2.40.110.10">
    <property type="entry name" value="Butyryl-CoA Dehydrogenase, subunit A, domain 2"/>
    <property type="match status" value="1"/>
</dbReference>
<feature type="domain" description="Acyl-CoA dehydrogenase C-terminal" evidence="16">
    <location>
        <begin position="270"/>
        <end position="402"/>
    </location>
</feature>
<name>A0A6J5JP86_9BURK</name>
<dbReference type="GO" id="GO:0008470">
    <property type="term" value="F:3-methylbutanoyl-CoA dehydrogenase activity"/>
    <property type="evidence" value="ECO:0007669"/>
    <property type="project" value="TreeGrafter"/>
</dbReference>
<dbReference type="SUPFAM" id="SSF56645">
    <property type="entry name" value="Acyl-CoA dehydrogenase NM domain-like"/>
    <property type="match status" value="1"/>
</dbReference>
<evidence type="ECO:0000313" key="17">
    <source>
        <dbReference type="EMBL" id="CAB3972975.1"/>
    </source>
</evidence>
<dbReference type="AlphaFoldDB" id="A0A6J5JP86"/>
<dbReference type="InterPro" id="IPR023922">
    <property type="entry name" value="S04_starv_induced_SfnB"/>
</dbReference>
<organism evidence="17 18">
    <name type="scientific">Burkholderia aenigmatica</name>
    <dbReference type="NCBI Taxonomy" id="2015348"/>
    <lineage>
        <taxon>Bacteria</taxon>
        <taxon>Pseudomonadati</taxon>
        <taxon>Pseudomonadota</taxon>
        <taxon>Betaproteobacteria</taxon>
        <taxon>Burkholderiales</taxon>
        <taxon>Burkholderiaceae</taxon>
        <taxon>Burkholderia</taxon>
        <taxon>Burkholderia cepacia complex</taxon>
    </lineage>
</organism>
<dbReference type="NCBIfam" id="TIGR04022">
    <property type="entry name" value="sulfur_SfnB"/>
    <property type="match status" value="1"/>
</dbReference>
<evidence type="ECO:0000256" key="2">
    <source>
        <dbReference type="ARBA" id="ARBA00022630"/>
    </source>
</evidence>
<feature type="domain" description="Acyl-CoA oxidase/dehydrogenase middle" evidence="14">
    <location>
        <begin position="159"/>
        <end position="243"/>
    </location>
</feature>
<evidence type="ECO:0000259" key="14">
    <source>
        <dbReference type="Pfam" id="PF02770"/>
    </source>
</evidence>
<keyword evidence="6" id="KW-0503">Monooxygenase</keyword>
<dbReference type="CDD" id="cd01163">
    <property type="entry name" value="DszC"/>
    <property type="match status" value="1"/>
</dbReference>
<keyword evidence="3" id="KW-0288">FMN</keyword>
<evidence type="ECO:0000256" key="11">
    <source>
        <dbReference type="ARBA" id="ARBA00047859"/>
    </source>
</evidence>
<evidence type="ECO:0000256" key="13">
    <source>
        <dbReference type="ARBA" id="ARBA00049456"/>
    </source>
</evidence>
<dbReference type="PANTHER" id="PTHR43884">
    <property type="entry name" value="ACYL-COA DEHYDROGENASE"/>
    <property type="match status" value="1"/>
</dbReference>
<keyword evidence="5" id="KW-0560">Oxidoreductase</keyword>
<dbReference type="Proteomes" id="UP000494301">
    <property type="component" value="Unassembled WGS sequence"/>
</dbReference>
<keyword evidence="4" id="KW-0547">Nucleotide-binding</keyword>
<dbReference type="Pfam" id="PF02770">
    <property type="entry name" value="Acyl-CoA_dh_M"/>
    <property type="match status" value="1"/>
</dbReference>
<comment type="catalytic activity">
    <reaction evidence="12">
        <text>dibenzothiophene 5-oxide + FMNH2 + O2 = dibenzothiophene 5,5-dioxide + FMN + H2O + H(+)</text>
        <dbReference type="Rhea" id="RHEA:49080"/>
        <dbReference type="ChEBI" id="CHEBI:15377"/>
        <dbReference type="ChEBI" id="CHEBI:15378"/>
        <dbReference type="ChEBI" id="CHEBI:15379"/>
        <dbReference type="ChEBI" id="CHEBI:23683"/>
        <dbReference type="ChEBI" id="CHEBI:57618"/>
        <dbReference type="ChEBI" id="CHEBI:58210"/>
        <dbReference type="ChEBI" id="CHEBI:90356"/>
    </reaction>
</comment>
<dbReference type="Gene3D" id="1.20.140.10">
    <property type="entry name" value="Butyryl-CoA Dehydrogenase, subunit A, domain 3"/>
    <property type="match status" value="1"/>
</dbReference>
<dbReference type="Pfam" id="PF08028">
    <property type="entry name" value="Acyl-CoA_dh_2"/>
    <property type="match status" value="1"/>
</dbReference>
<comment type="similarity">
    <text evidence="8">Belongs to the DszC flavin monooxygenase family.</text>
</comment>
<dbReference type="InterPro" id="IPR046373">
    <property type="entry name" value="Acyl-CoA_Oxase/DH_mid-dom_sf"/>
</dbReference>
<dbReference type="InterPro" id="IPR009100">
    <property type="entry name" value="AcylCoA_DH/oxidase_NM_dom_sf"/>
</dbReference>
<accession>A0A6J5JP86</accession>
<comment type="catalytic activity">
    <reaction evidence="13">
        <text>dibenzothiophene + 2 FMNH2 + 2 O2 = dibenzothiophene 5,5-dioxide + 2 FMN + 2 H2O + 2 H(+)</text>
        <dbReference type="Rhea" id="RHEA:49072"/>
        <dbReference type="ChEBI" id="CHEBI:15377"/>
        <dbReference type="ChEBI" id="CHEBI:15378"/>
        <dbReference type="ChEBI" id="CHEBI:15379"/>
        <dbReference type="ChEBI" id="CHEBI:23681"/>
        <dbReference type="ChEBI" id="CHEBI:57618"/>
        <dbReference type="ChEBI" id="CHEBI:58210"/>
        <dbReference type="ChEBI" id="CHEBI:90356"/>
        <dbReference type="EC" id="1.14.14.21"/>
    </reaction>
</comment>
<evidence type="ECO:0000259" key="15">
    <source>
        <dbReference type="Pfam" id="PF02771"/>
    </source>
</evidence>